<comment type="caution">
    <text evidence="2">The sequence shown here is derived from an EMBL/GenBank/DDBJ whole genome shotgun (WGS) entry which is preliminary data.</text>
</comment>
<gene>
    <name evidence="2" type="ORF">PVAP13_4KG166810</name>
</gene>
<dbReference type="EMBL" id="CM029043">
    <property type="protein sequence ID" value="KAG2611617.1"/>
    <property type="molecule type" value="Genomic_DNA"/>
</dbReference>
<dbReference type="Proteomes" id="UP000823388">
    <property type="component" value="Chromosome 4K"/>
</dbReference>
<feature type="compositionally biased region" description="Low complexity" evidence="1">
    <location>
        <begin position="41"/>
        <end position="51"/>
    </location>
</feature>
<feature type="compositionally biased region" description="Basic residues" evidence="1">
    <location>
        <begin position="88"/>
        <end position="105"/>
    </location>
</feature>
<organism evidence="2 3">
    <name type="scientific">Panicum virgatum</name>
    <name type="common">Blackwell switchgrass</name>
    <dbReference type="NCBI Taxonomy" id="38727"/>
    <lineage>
        <taxon>Eukaryota</taxon>
        <taxon>Viridiplantae</taxon>
        <taxon>Streptophyta</taxon>
        <taxon>Embryophyta</taxon>
        <taxon>Tracheophyta</taxon>
        <taxon>Spermatophyta</taxon>
        <taxon>Magnoliopsida</taxon>
        <taxon>Liliopsida</taxon>
        <taxon>Poales</taxon>
        <taxon>Poaceae</taxon>
        <taxon>PACMAD clade</taxon>
        <taxon>Panicoideae</taxon>
        <taxon>Panicodae</taxon>
        <taxon>Paniceae</taxon>
        <taxon>Panicinae</taxon>
        <taxon>Panicum</taxon>
        <taxon>Panicum sect. Hiantes</taxon>
    </lineage>
</organism>
<name>A0A8T0TN71_PANVG</name>
<feature type="compositionally biased region" description="Polar residues" evidence="1">
    <location>
        <begin position="1"/>
        <end position="10"/>
    </location>
</feature>
<accession>A0A8T0TN71</accession>
<dbReference type="AlphaFoldDB" id="A0A8T0TN71"/>
<keyword evidence="3" id="KW-1185">Reference proteome</keyword>
<feature type="compositionally biased region" description="Basic residues" evidence="1">
    <location>
        <begin position="62"/>
        <end position="76"/>
    </location>
</feature>
<proteinExistence type="predicted"/>
<evidence type="ECO:0000313" key="2">
    <source>
        <dbReference type="EMBL" id="KAG2611617.1"/>
    </source>
</evidence>
<evidence type="ECO:0000313" key="3">
    <source>
        <dbReference type="Proteomes" id="UP000823388"/>
    </source>
</evidence>
<evidence type="ECO:0000256" key="1">
    <source>
        <dbReference type="SAM" id="MobiDB-lite"/>
    </source>
</evidence>
<protein>
    <submittedName>
        <fullName evidence="2">Uncharacterized protein</fullName>
    </submittedName>
</protein>
<reference evidence="2" key="1">
    <citation type="submission" date="2020-05" db="EMBL/GenBank/DDBJ databases">
        <title>WGS assembly of Panicum virgatum.</title>
        <authorList>
            <person name="Lovell J.T."/>
            <person name="Jenkins J."/>
            <person name="Shu S."/>
            <person name="Juenger T.E."/>
            <person name="Schmutz J."/>
        </authorList>
    </citation>
    <scope>NUCLEOTIDE SEQUENCE</scope>
    <source>
        <strain evidence="2">AP13</strain>
    </source>
</reference>
<sequence>MSPKARSTSPGRVAPPTAAAELRPGRVAPPPAAQIRPLCGSARRAAPSPAAQEGREGDCRRPRSGHPRGCRRHAVARARLTSLGPQRARLHRIWKGRRRRARRPPSLRTPAAGRAPRACVACARGPPERGEGRGSTPRPAQPPALAGGGGRVAGEKRGEEEGRGEGARGAEEGRRRGREIER</sequence>
<feature type="compositionally biased region" description="Basic and acidic residues" evidence="1">
    <location>
        <begin position="153"/>
        <end position="182"/>
    </location>
</feature>
<feature type="region of interest" description="Disordered" evidence="1">
    <location>
        <begin position="1"/>
        <end position="182"/>
    </location>
</feature>